<dbReference type="PANTHER" id="PTHR30455:SF2">
    <property type="entry name" value="TRANSCRIPTIONAL REPRESSOR NRDR"/>
    <property type="match status" value="1"/>
</dbReference>
<gene>
    <name evidence="8" type="primary">nrdR</name>
    <name evidence="10" type="ORF">SAMN05216526_1714</name>
</gene>
<keyword evidence="8" id="KW-0862">Zinc</keyword>
<dbReference type="OrthoDB" id="9807461at2"/>
<dbReference type="HAMAP" id="MF_00440">
    <property type="entry name" value="NrdR"/>
    <property type="match status" value="1"/>
</dbReference>
<dbReference type="Pfam" id="PF22811">
    <property type="entry name" value="Zn_ribbon_NrdR"/>
    <property type="match status" value="1"/>
</dbReference>
<evidence type="ECO:0000256" key="1">
    <source>
        <dbReference type="ARBA" id="ARBA00022491"/>
    </source>
</evidence>
<comment type="function">
    <text evidence="8">Negatively regulates transcription of bacterial ribonucleotide reductase nrd genes and operons by binding to NrdR-boxes.</text>
</comment>
<evidence type="ECO:0000256" key="5">
    <source>
        <dbReference type="ARBA" id="ARBA00023015"/>
    </source>
</evidence>
<dbReference type="Proteomes" id="UP000223759">
    <property type="component" value="Unassembled WGS sequence"/>
</dbReference>
<protein>
    <recommendedName>
        <fullName evidence="8">Transcriptional repressor NrdR</fullName>
    </recommendedName>
</protein>
<accession>A0A1R3W7C0</accession>
<evidence type="ECO:0000313" key="11">
    <source>
        <dbReference type="Proteomes" id="UP000223759"/>
    </source>
</evidence>
<dbReference type="AlphaFoldDB" id="A0A1R3W7C0"/>
<keyword evidence="11" id="KW-1185">Reference proteome</keyword>
<keyword evidence="2 8" id="KW-0547">Nucleotide-binding</keyword>
<dbReference type="PROSITE" id="PS51161">
    <property type="entry name" value="ATP_CONE"/>
    <property type="match status" value="1"/>
</dbReference>
<dbReference type="STRING" id="233100.SAMN05216526_1714"/>
<dbReference type="RefSeq" id="WP_076756112.1">
    <property type="nucleotide sequence ID" value="NZ_CP023018.1"/>
</dbReference>
<dbReference type="GO" id="GO:0003677">
    <property type="term" value="F:DNA binding"/>
    <property type="evidence" value="ECO:0007669"/>
    <property type="project" value="UniProtKB-KW"/>
</dbReference>
<organism evidence="10 11">
    <name type="scientific">Ectothiorhodosinus mongolicus</name>
    <dbReference type="NCBI Taxonomy" id="233100"/>
    <lineage>
        <taxon>Bacteria</taxon>
        <taxon>Pseudomonadati</taxon>
        <taxon>Pseudomonadota</taxon>
        <taxon>Gammaproteobacteria</taxon>
        <taxon>Chromatiales</taxon>
        <taxon>Ectothiorhodospiraceae</taxon>
        <taxon>Ectothiorhodosinus</taxon>
    </lineage>
</organism>
<evidence type="ECO:0000256" key="2">
    <source>
        <dbReference type="ARBA" id="ARBA00022741"/>
    </source>
</evidence>
<dbReference type="NCBIfam" id="TIGR00244">
    <property type="entry name" value="transcriptional regulator NrdR"/>
    <property type="match status" value="1"/>
</dbReference>
<dbReference type="InterPro" id="IPR003796">
    <property type="entry name" value="RNR_NrdR-like"/>
</dbReference>
<dbReference type="EMBL" id="FTPK01000003">
    <property type="protein sequence ID" value="SIT72706.1"/>
    <property type="molecule type" value="Genomic_DNA"/>
</dbReference>
<keyword evidence="4 8" id="KW-0067">ATP-binding</keyword>
<dbReference type="PANTHER" id="PTHR30455">
    <property type="entry name" value="TRANSCRIPTIONAL REPRESSOR NRDR"/>
    <property type="match status" value="1"/>
</dbReference>
<dbReference type="InterPro" id="IPR055173">
    <property type="entry name" value="NrdR-like_N"/>
</dbReference>
<evidence type="ECO:0000256" key="6">
    <source>
        <dbReference type="ARBA" id="ARBA00023125"/>
    </source>
</evidence>
<keyword evidence="7 8" id="KW-0804">Transcription</keyword>
<keyword evidence="3 8" id="KW-0863">Zinc-finger</keyword>
<evidence type="ECO:0000256" key="7">
    <source>
        <dbReference type="ARBA" id="ARBA00023163"/>
    </source>
</evidence>
<evidence type="ECO:0000256" key="8">
    <source>
        <dbReference type="HAMAP-Rule" id="MF_00440"/>
    </source>
</evidence>
<dbReference type="GO" id="GO:0008270">
    <property type="term" value="F:zinc ion binding"/>
    <property type="evidence" value="ECO:0007669"/>
    <property type="project" value="UniProtKB-UniRule"/>
</dbReference>
<feature type="domain" description="ATP-cone" evidence="9">
    <location>
        <begin position="49"/>
        <end position="139"/>
    </location>
</feature>
<proteinExistence type="inferred from homology"/>
<evidence type="ECO:0000313" key="10">
    <source>
        <dbReference type="EMBL" id="SIT72706.1"/>
    </source>
</evidence>
<dbReference type="GO" id="GO:0045892">
    <property type="term" value="P:negative regulation of DNA-templated transcription"/>
    <property type="evidence" value="ECO:0007669"/>
    <property type="project" value="UniProtKB-UniRule"/>
</dbReference>
<keyword evidence="8" id="KW-0479">Metal-binding</keyword>
<evidence type="ECO:0000256" key="3">
    <source>
        <dbReference type="ARBA" id="ARBA00022771"/>
    </source>
</evidence>
<dbReference type="GO" id="GO:0005524">
    <property type="term" value="F:ATP binding"/>
    <property type="evidence" value="ECO:0007669"/>
    <property type="project" value="UniProtKB-UniRule"/>
</dbReference>
<comment type="similarity">
    <text evidence="8">Belongs to the NrdR family.</text>
</comment>
<sequence>MKCPFCGSLDTRVVDSRLAGMGEQIRRRRECADCGERFTSFETAEISLPRVVKRDGSREPFNEDKLRAGMTHALEKRPVSTDDTEAAVLRIKRRLSSQGEREVPAKRIGEWVMEELRELDQVAYIRFASVYLSFEDIQAFREAIEGLEEDSES</sequence>
<dbReference type="Pfam" id="PF03477">
    <property type="entry name" value="ATP-cone"/>
    <property type="match status" value="1"/>
</dbReference>
<reference evidence="10 11" key="1">
    <citation type="submission" date="2017-01" db="EMBL/GenBank/DDBJ databases">
        <authorList>
            <person name="Mah S.A."/>
            <person name="Swanson W.J."/>
            <person name="Moy G.W."/>
            <person name="Vacquier V.D."/>
        </authorList>
    </citation>
    <scope>NUCLEOTIDE SEQUENCE [LARGE SCALE GENOMIC DNA]</scope>
    <source>
        <strain evidence="10 11">M9</strain>
    </source>
</reference>
<keyword evidence="5 8" id="KW-0805">Transcription regulation</keyword>
<keyword evidence="6 8" id="KW-0238">DNA-binding</keyword>
<dbReference type="InterPro" id="IPR005144">
    <property type="entry name" value="ATP-cone_dom"/>
</dbReference>
<evidence type="ECO:0000259" key="9">
    <source>
        <dbReference type="PROSITE" id="PS51161"/>
    </source>
</evidence>
<feature type="zinc finger region" evidence="8">
    <location>
        <begin position="3"/>
        <end position="34"/>
    </location>
</feature>
<evidence type="ECO:0000256" key="4">
    <source>
        <dbReference type="ARBA" id="ARBA00022840"/>
    </source>
</evidence>
<name>A0A1R3W7C0_9GAMM</name>
<comment type="cofactor">
    <cofactor evidence="8">
        <name>Zn(2+)</name>
        <dbReference type="ChEBI" id="CHEBI:29105"/>
    </cofactor>
    <text evidence="8">Binds 1 zinc ion.</text>
</comment>
<keyword evidence="1 8" id="KW-0678">Repressor</keyword>